<dbReference type="EMBL" id="PYGF01000009">
    <property type="protein sequence ID" value="PSL02581.1"/>
    <property type="molecule type" value="Genomic_DNA"/>
</dbReference>
<feature type="transmembrane region" description="Helical" evidence="1">
    <location>
        <begin position="119"/>
        <end position="138"/>
    </location>
</feature>
<accession>A0A2P8DZE8</accession>
<keyword evidence="1" id="KW-0812">Transmembrane</keyword>
<dbReference type="Gene3D" id="3.80.10.10">
    <property type="entry name" value="Ribonuclease Inhibitor"/>
    <property type="match status" value="1"/>
</dbReference>
<feature type="transmembrane region" description="Helical" evidence="1">
    <location>
        <begin position="150"/>
        <end position="168"/>
    </location>
</feature>
<dbReference type="SUPFAM" id="SSF52047">
    <property type="entry name" value="RNI-like"/>
    <property type="match status" value="1"/>
</dbReference>
<reference evidence="4 5" key="1">
    <citation type="submission" date="2018-03" db="EMBL/GenBank/DDBJ databases">
        <title>Genomic Encyclopedia of Archaeal and Bacterial Type Strains, Phase II (KMG-II): from individual species to whole genera.</title>
        <authorList>
            <person name="Goeker M."/>
        </authorList>
    </citation>
    <scope>NUCLEOTIDE SEQUENCE [LARGE SCALE GENOMIC DNA]</scope>
    <source>
        <strain evidence="4 5">DSM 28057</strain>
    </source>
</reference>
<evidence type="ECO:0000259" key="3">
    <source>
        <dbReference type="Pfam" id="PF09990"/>
    </source>
</evidence>
<evidence type="ECO:0000259" key="2">
    <source>
        <dbReference type="Pfam" id="PF07635"/>
    </source>
</evidence>
<dbReference type="Proteomes" id="UP000240708">
    <property type="component" value="Unassembled WGS sequence"/>
</dbReference>
<keyword evidence="1" id="KW-0472">Membrane</keyword>
<evidence type="ECO:0000313" key="4">
    <source>
        <dbReference type="EMBL" id="PSL02581.1"/>
    </source>
</evidence>
<dbReference type="PANTHER" id="PTHR35889">
    <property type="entry name" value="CYCLOINULO-OLIGOSACCHARIDE FRUCTANOTRANSFERASE-RELATED"/>
    <property type="match status" value="1"/>
</dbReference>
<dbReference type="PANTHER" id="PTHR35889:SF3">
    <property type="entry name" value="F-BOX DOMAIN-CONTAINING PROTEIN"/>
    <property type="match status" value="1"/>
</dbReference>
<feature type="domain" description="Cytochrome C Planctomycete-type" evidence="2">
    <location>
        <begin position="217"/>
        <end position="277"/>
    </location>
</feature>
<sequence length="495" mass="56109">MNSKSLLTKRKNIFIKFRYLFLLLGGVLLLLPTISPGEVPSNLIVFLGRLHPLVVHFPIVLIFLALFFELITKANILKVTSNIIGILLGLGILSCLGSLLFGFFLYYTGEYSGDTLYQHYWGGVFLTVLMALTLFLFLTYQKEKSERSYWFYFLALFSANVVLVYTGHQGGSLTHGGEYLTQFLSKEKQTQIIWEPKPIEEMLVYGDVIVAFLDKKCMSCHNENKSKGGLILTTYEDLVKGGKGEHATLIPNSSEESDIFRRVSLPSNDDDFMPPEGKPPLSQNEVLLLKWWIDNGADPNLRLTEASSNPEIEPLLSVYLTELEQDHRRRFYEKLTTESLIQSLGDPTNFELKIDPFDEKSVSLSMTFPPTKFGDTDLIGLKTLFPQISKASFIGSDITDNGFYYIGQMASLNELYIQQTQINGEGLAYLSNLEDLEILDLSKTNISNGNLLHILRIPSLKEVYIYETNISKEIIEAIQENRTDLKLHLERGKLF</sequence>
<dbReference type="Pfam" id="PF09990">
    <property type="entry name" value="DUF2231"/>
    <property type="match status" value="1"/>
</dbReference>
<proteinExistence type="predicted"/>
<feature type="transmembrane region" description="Helical" evidence="1">
    <location>
        <begin position="52"/>
        <end position="71"/>
    </location>
</feature>
<dbReference type="AlphaFoldDB" id="A0A2P8DZE8"/>
<feature type="domain" description="DUF2231" evidence="3">
    <location>
        <begin position="50"/>
        <end position="174"/>
    </location>
</feature>
<keyword evidence="1" id="KW-1133">Transmembrane helix</keyword>
<evidence type="ECO:0000313" key="5">
    <source>
        <dbReference type="Proteomes" id="UP000240708"/>
    </source>
</evidence>
<comment type="caution">
    <text evidence="4">The sequence shown here is derived from an EMBL/GenBank/DDBJ whole genome shotgun (WGS) entry which is preliminary data.</text>
</comment>
<dbReference type="RefSeq" id="WP_106568138.1">
    <property type="nucleotide sequence ID" value="NZ_PYGF01000009.1"/>
</dbReference>
<dbReference type="OrthoDB" id="713772at2"/>
<name>A0A2P8DZE8_9BACT</name>
<dbReference type="Pfam" id="PF07635">
    <property type="entry name" value="PSCyt1"/>
    <property type="match status" value="1"/>
</dbReference>
<dbReference type="InterPro" id="IPR011429">
    <property type="entry name" value="Cyt_c_Planctomycete-type"/>
</dbReference>
<gene>
    <name evidence="4" type="ORF">CLV48_10950</name>
</gene>
<evidence type="ECO:0000256" key="1">
    <source>
        <dbReference type="SAM" id="Phobius"/>
    </source>
</evidence>
<keyword evidence="5" id="KW-1185">Reference proteome</keyword>
<protein>
    <submittedName>
        <fullName evidence="4">Putative membrane protein</fullName>
    </submittedName>
</protein>
<dbReference type="InterPro" id="IPR032675">
    <property type="entry name" value="LRR_dom_sf"/>
</dbReference>
<organism evidence="4 5">
    <name type="scientific">Cecembia rubra</name>
    <dbReference type="NCBI Taxonomy" id="1485585"/>
    <lineage>
        <taxon>Bacteria</taxon>
        <taxon>Pseudomonadati</taxon>
        <taxon>Bacteroidota</taxon>
        <taxon>Cytophagia</taxon>
        <taxon>Cytophagales</taxon>
        <taxon>Cyclobacteriaceae</taxon>
        <taxon>Cecembia</taxon>
    </lineage>
</organism>
<feature type="transmembrane region" description="Helical" evidence="1">
    <location>
        <begin position="83"/>
        <end position="107"/>
    </location>
</feature>
<dbReference type="InterPro" id="IPR019251">
    <property type="entry name" value="DUF2231_TM"/>
</dbReference>